<sequence>MKAKNVKTLVLTNGIVGLVGGILLLFATLFTTAFYGILLAYWVDGEYSEISGVGAIWLIIIGIIFILIKIAILVLGIVGAVKFRNIPAVHTAPSVLLIVGGAIAIIPLFDTIGGIVAIVGGSLYLATLKRLDK</sequence>
<gene>
    <name evidence="2" type="ORF">LrDSM24759_10350</name>
</gene>
<proteinExistence type="predicted"/>
<dbReference type="Proteomes" id="UP000257317">
    <property type="component" value="Unassembled WGS sequence"/>
</dbReference>
<dbReference type="OrthoDB" id="2330039at2"/>
<accession>A0A2Z6T8A4</accession>
<name>A0A2Z6T8A4_9LACO</name>
<feature type="transmembrane region" description="Helical" evidence="1">
    <location>
        <begin position="12"/>
        <end position="43"/>
    </location>
</feature>
<comment type="caution">
    <text evidence="2">The sequence shown here is derived from an EMBL/GenBank/DDBJ whole genome shotgun (WGS) entry which is preliminary data.</text>
</comment>
<keyword evidence="3" id="KW-1185">Reference proteome</keyword>
<keyword evidence="1" id="KW-1133">Transmembrane helix</keyword>
<keyword evidence="1" id="KW-0472">Membrane</keyword>
<evidence type="ECO:0000313" key="2">
    <source>
        <dbReference type="EMBL" id="GBG05121.1"/>
    </source>
</evidence>
<protein>
    <submittedName>
        <fullName evidence="2">Membrane protein</fullName>
    </submittedName>
</protein>
<reference evidence="3" key="1">
    <citation type="submission" date="2018-03" db="EMBL/GenBank/DDBJ databases">
        <title>New taxa in the Lactobacillus gasseri group.</title>
        <authorList>
            <person name="Tanizawa Y."/>
            <person name="Tohno M."/>
            <person name="Endo A."/>
            <person name="Arita M."/>
        </authorList>
    </citation>
    <scope>NUCLEOTIDE SEQUENCE [LARGE SCALE GENOMIC DNA]</scope>
    <source>
        <strain evidence="3">DSM 24759</strain>
    </source>
</reference>
<organism evidence="2 3">
    <name type="scientific">Lactobacillus rodentium</name>
    <dbReference type="NCBI Taxonomy" id="947835"/>
    <lineage>
        <taxon>Bacteria</taxon>
        <taxon>Bacillati</taxon>
        <taxon>Bacillota</taxon>
        <taxon>Bacilli</taxon>
        <taxon>Lactobacillales</taxon>
        <taxon>Lactobacillaceae</taxon>
        <taxon>Lactobacillus</taxon>
    </lineage>
</organism>
<keyword evidence="1" id="KW-0812">Transmembrane</keyword>
<evidence type="ECO:0000313" key="3">
    <source>
        <dbReference type="Proteomes" id="UP000257317"/>
    </source>
</evidence>
<dbReference type="AlphaFoldDB" id="A0A2Z6T8A4"/>
<dbReference type="EMBL" id="BFBY01000007">
    <property type="protein sequence ID" value="GBG05121.1"/>
    <property type="molecule type" value="Genomic_DNA"/>
</dbReference>
<dbReference type="RefSeq" id="WP_117118450.1">
    <property type="nucleotide sequence ID" value="NZ_BFBY01000007.1"/>
</dbReference>
<evidence type="ECO:0000256" key="1">
    <source>
        <dbReference type="SAM" id="Phobius"/>
    </source>
</evidence>
<feature type="transmembrane region" description="Helical" evidence="1">
    <location>
        <begin position="55"/>
        <end position="81"/>
    </location>
</feature>